<proteinExistence type="predicted"/>
<name>A0A1I7X7H3_HETBA</name>
<dbReference type="Proteomes" id="UP000095283">
    <property type="component" value="Unplaced"/>
</dbReference>
<reference evidence="3" key="1">
    <citation type="submission" date="2016-11" db="UniProtKB">
        <authorList>
            <consortium name="WormBaseParasite"/>
        </authorList>
    </citation>
    <scope>IDENTIFICATION</scope>
</reference>
<evidence type="ECO:0000313" key="3">
    <source>
        <dbReference type="WBParaSite" id="Hba_13377"/>
    </source>
</evidence>
<sequence length="97" mass="11301">MGKGRNKNKEKDAYSGPSHRSRRGLRKFIVETIGEDVEDVDSVAFLDSLEEHIENAGHKKWLFMVLRQSIEIKKEENREINEMFAGDMGQQLFYLDL</sequence>
<evidence type="ECO:0000256" key="1">
    <source>
        <dbReference type="SAM" id="MobiDB-lite"/>
    </source>
</evidence>
<dbReference type="WBParaSite" id="Hba_13377">
    <property type="protein sequence ID" value="Hba_13377"/>
    <property type="gene ID" value="Hba_13377"/>
</dbReference>
<evidence type="ECO:0000313" key="2">
    <source>
        <dbReference type="Proteomes" id="UP000095283"/>
    </source>
</evidence>
<accession>A0A1I7X7H3</accession>
<organism evidence="2 3">
    <name type="scientific">Heterorhabditis bacteriophora</name>
    <name type="common">Entomopathogenic nematode worm</name>
    <dbReference type="NCBI Taxonomy" id="37862"/>
    <lineage>
        <taxon>Eukaryota</taxon>
        <taxon>Metazoa</taxon>
        <taxon>Ecdysozoa</taxon>
        <taxon>Nematoda</taxon>
        <taxon>Chromadorea</taxon>
        <taxon>Rhabditida</taxon>
        <taxon>Rhabditina</taxon>
        <taxon>Rhabditomorpha</taxon>
        <taxon>Strongyloidea</taxon>
        <taxon>Heterorhabditidae</taxon>
        <taxon>Heterorhabditis</taxon>
    </lineage>
</organism>
<feature type="region of interest" description="Disordered" evidence="1">
    <location>
        <begin position="1"/>
        <end position="21"/>
    </location>
</feature>
<keyword evidence="2" id="KW-1185">Reference proteome</keyword>
<dbReference type="AlphaFoldDB" id="A0A1I7X7H3"/>
<protein>
    <submittedName>
        <fullName evidence="3">RNA polymerase II subunit B1 CTD phosphatase RPAP2 homolog</fullName>
    </submittedName>
</protein>